<comment type="caution">
    <text evidence="3">The sequence shown here is derived from an EMBL/GenBank/DDBJ whole genome shotgun (WGS) entry which is preliminary data.</text>
</comment>
<protein>
    <recommendedName>
        <fullName evidence="2">F-box domain-containing protein</fullName>
    </recommendedName>
</protein>
<name>A0ABR3RNK6_9PLEO</name>
<feature type="compositionally biased region" description="Basic and acidic residues" evidence="1">
    <location>
        <begin position="113"/>
        <end position="124"/>
    </location>
</feature>
<reference evidence="3 4" key="1">
    <citation type="submission" date="2024-02" db="EMBL/GenBank/DDBJ databases">
        <title>De novo assembly and annotation of 12 fungi associated with fruit tree decline syndrome in Ontario, Canada.</title>
        <authorList>
            <person name="Sulman M."/>
            <person name="Ellouze W."/>
            <person name="Ilyukhin E."/>
        </authorList>
    </citation>
    <scope>NUCLEOTIDE SEQUENCE [LARGE SCALE GENOMIC DNA]</scope>
    <source>
        <strain evidence="3 4">M97-236</strain>
    </source>
</reference>
<evidence type="ECO:0000313" key="3">
    <source>
        <dbReference type="EMBL" id="KAL1605853.1"/>
    </source>
</evidence>
<evidence type="ECO:0000256" key="1">
    <source>
        <dbReference type="SAM" id="MobiDB-lite"/>
    </source>
</evidence>
<keyword evidence="4" id="KW-1185">Reference proteome</keyword>
<evidence type="ECO:0000259" key="2">
    <source>
        <dbReference type="PROSITE" id="PS50181"/>
    </source>
</evidence>
<dbReference type="Proteomes" id="UP001521222">
    <property type="component" value="Unassembled WGS sequence"/>
</dbReference>
<organism evidence="3 4">
    <name type="scientific">Nothophoma quercina</name>
    <dbReference type="NCBI Taxonomy" id="749835"/>
    <lineage>
        <taxon>Eukaryota</taxon>
        <taxon>Fungi</taxon>
        <taxon>Dikarya</taxon>
        <taxon>Ascomycota</taxon>
        <taxon>Pezizomycotina</taxon>
        <taxon>Dothideomycetes</taxon>
        <taxon>Pleosporomycetidae</taxon>
        <taxon>Pleosporales</taxon>
        <taxon>Pleosporineae</taxon>
        <taxon>Didymellaceae</taxon>
        <taxon>Nothophoma</taxon>
    </lineage>
</organism>
<evidence type="ECO:0000313" key="4">
    <source>
        <dbReference type="Proteomes" id="UP001521222"/>
    </source>
</evidence>
<feature type="compositionally biased region" description="Acidic residues" evidence="1">
    <location>
        <begin position="125"/>
        <end position="143"/>
    </location>
</feature>
<dbReference type="InterPro" id="IPR001810">
    <property type="entry name" value="F-box_dom"/>
</dbReference>
<feature type="region of interest" description="Disordered" evidence="1">
    <location>
        <begin position="113"/>
        <end position="143"/>
    </location>
</feature>
<sequence>MLDFPQELIDRISDSLVTADLQQTLTVSRQFQYAAERASGAYEKFELTEINAGRFLQLYDGRRIRYLRHVTFRTDLPRYGRSEEEWLAIMRGPNWVEPDWKKEYELLNEREQARMRREADKQADEEASNSESTPDAEDQEEPLPDWVYSEEGEREYEEYQASPQRCRESVAELQENDHLFTDQIQFLFKTLRTLEDAAGIGSFGLTVYVPERENYGCFHRKFSSWRLHLLSPNSLPELSSVRSLTLKPVNPYIEPLNHDPTSSEENKSIPKADLRMLGDLVLKLPQIQTLACELGYHEWASSVWSGIDDVYGNNAWRSYSRDFPGPKRDSRHDFAKLMSIAALPATLQNVRLNFLTPRMQVLQANQDEQLPDLTTPHSYDPFSSSLRIVSYNLRRMELKGIFDKTLFLPIDGSRPAWPSLESLNVYFHISAPSGQWYFYGPNGEGRYDTGFQITEALYPPLENTDEDNTLDEYIEDSPPRRDGHSQLQFRVIPNEELLGPFLTAFAKAAAHMQKLKEAVLWTQLAFDGCDLNDNYRSGFEYNGRTFRILNCWGVGYISPTANTSAERILPAQRVCCEPQLLWQTNGWRPDETLQKLFRSIGGEGAQIDEHWDQEFLNRLPDGP</sequence>
<gene>
    <name evidence="3" type="ORF">SLS59_002972</name>
</gene>
<dbReference type="EMBL" id="JAKIXB020000008">
    <property type="protein sequence ID" value="KAL1605853.1"/>
    <property type="molecule type" value="Genomic_DNA"/>
</dbReference>
<feature type="domain" description="F-box" evidence="2">
    <location>
        <begin position="1"/>
        <end position="45"/>
    </location>
</feature>
<dbReference type="PROSITE" id="PS50181">
    <property type="entry name" value="FBOX"/>
    <property type="match status" value="1"/>
</dbReference>
<proteinExistence type="predicted"/>
<accession>A0ABR3RNK6</accession>